<dbReference type="Pfam" id="PF20220">
    <property type="entry name" value="ABC_toxin_N"/>
    <property type="match status" value="1"/>
</dbReference>
<feature type="coiled-coil region" evidence="1">
    <location>
        <begin position="2177"/>
        <end position="2214"/>
    </location>
</feature>
<dbReference type="Proteomes" id="UP000245523">
    <property type="component" value="Unassembled WGS sequence"/>
</dbReference>
<keyword evidence="1" id="KW-0175">Coiled coil</keyword>
<dbReference type="EMBL" id="QGHD01000046">
    <property type="protein sequence ID" value="PWK86838.1"/>
    <property type="molecule type" value="Genomic_DNA"/>
</dbReference>
<dbReference type="InterPro" id="IPR041079">
    <property type="entry name" value="Neuraminidase-like"/>
</dbReference>
<comment type="caution">
    <text evidence="5">The sequence shown here is derived from an EMBL/GenBank/DDBJ whole genome shotgun (WGS) entry which is preliminary data.</text>
</comment>
<dbReference type="InterPro" id="IPR040840">
    <property type="entry name" value="TcA_TcB_BD"/>
</dbReference>
<feature type="coiled-coil region" evidence="1">
    <location>
        <begin position="2345"/>
        <end position="2372"/>
    </location>
</feature>
<feature type="domain" description="ABC toxin N-terminal" evidence="4">
    <location>
        <begin position="1232"/>
        <end position="1359"/>
    </location>
</feature>
<protein>
    <recommendedName>
        <fullName evidence="7">Virulence plasmid A protein</fullName>
    </recommendedName>
</protein>
<name>A0ABX5LHC6_9BACT</name>
<evidence type="ECO:0008006" key="7">
    <source>
        <dbReference type="Google" id="ProtNLM"/>
    </source>
</evidence>
<sequence>MDRVFLTKELTLQSSDTAIPNSIKKEGRRGRPTLLSLNSVKDRLQLLLDEFTESESNYRDLIERQEKSNSILSSSEVDDLKFLIDLGDFCNWYPDLVVSIYTLLHAENCQYKPIAKLDKDVTKDDELGAWKLEYLLKYDEQVNDFSANTTAFWCRAVNDAAERYSYWCHDVALALPLDQFPGTTAEEQKQIAVRTLKDRLKAKFPQTELNSKFENSFSSTDDDEKSWNALVQKLQSDAWKDFDLNCSDIDLFLQNSLAKHNQDSQSPLAEADETEIKKIKIIQRLYRLTDNPEAIAYLIKNGFESASSIALMDEERFVAEHGLGMGDKELATNIHRLAKNFVANATLDIERYHGSLNEADNTIISIPRGLQETNETAATNTASNPKASKLLKLSSTSNVATSRLKSKNFANWKTLFGRINRNTGTQNQSILSASAYLLDLLEFLKQGHAYGRFISRRPDVKNLLMTKANAEVSLPTIDLAVELLESLVYRTSIQERAIPLCNQTPDEATVADLRANPCKWNSKLDIDKSAMQVLDDRCFPLSLPRNFYADRLVFIFDNLSLNPCQVAHKLHLDENHAVLLKANQKAVLSTDFDQNQIEPSKLWGLEDNGNQGIFFPDKSRQIEAETRWFNVLCNLAIVLDRAKITYEEFAEIFTSDVFSGCGAALNVDSESFQLADVNGYKIYFEDPNKKKDFFCNLSVFVRRRATLGWSTEDVAKTWDCNPDGLSDIQELKTRLNLTATEAAILLDKVTLTIDDLKSIFAIDSLFDEYGSDFDELKRNNEKLRYQLATAAKICLEIELQDALLILQKCWRPETYPKASDALETGLNILYKYNLWISRNGLSVDDYFFLSEINFPVGFGSREFCNATIDELEILNKSSLSVSDLKSILDPQSMADEESAEFAKEVGDAIQASIDECMATTEVDGVSAIDYETSILNIMKSLGREDAEDVFNSWKNKPEEITEDYKDSIESIFVNLFWNLSVSKESDYPWYSAISNEVVFYEKLTEELQAERLLTLLSEKFSVDTEVLLSLLKTLHTSENDSETDWDVWQSKISAENPQINNLCNHIFRCAALYQFTQTLDMGFEWNWSSFAIANVNRYETIKNVVYAFAASSQILGEVYKYNELNRLETLNKKLLISSESAVALFTKAGIVYEQNKDSCLITSVNIDSPAAWCKFADLLYLYKKTNTLPGDLEKLLDANDVDYSLSVEKFEKNLRQTKTNSEWNKFIQGVNDKIRQLKRDVLAAVVCNDSQMPGTASYYPSVFVDENDIYSYYLMDVKMEPDMAISRTVQAVSCIQLFVQRALMGLEGSYTLNDTQKEQWEWMKNFQVWVANRKVFLYPENWIDGDLREDKTPFFLELEERLAEIGNDQNAMTEALGDYLKKVCDTSEIDIIGACKQDGGSAAGVLYTLHIVGRTRGEPHAYYYRKYEATALYGGSWTPWEELPLEIDGPFAQPAFLNGRLYILWLQVVAGQKQKKTGETGGQQAAVTIQYYAEIRLKWSSYTGTKWNGTKVGKQAVYDVSEEQLDFLLGENEELTDRYFLVDDSDNSDTLSLQIKRIYSVYQDDVKYVAIPVTSDSSTALSLQQDGISQENVNNAANSFILKKETKRSFKDGQLVASIGTINLDEQGMDSATSIYAPYSSGTLVSNFAPTGCILKANVFESKVAYLTLSDGTSIFSHTRGLYKLYSVNMGMLTGKDSTFFLMDSKGTYLIRTVSGDGGAGANSIANYRVEQVSNSQASEFHRRFVHGGTKWLYNRETEALPVSDSYYYSYSYYNYYFSVYLGYYTAGDWQAWDLSQTLFENSYMSTALVAEPYPSATVDFSWGSATSIYNWELFFFVPMLLADKMLSEQNYEAALNWLQLVFDPRIDLSNYERTKRFVRDLPKGAKYWKFLPFFANQDADKSILSDLSFPTPHDALPDRQAILLLQDRWKNDPFDPQMIARYRPVAYQKYVVMKYLDALIGLGDQLFTQDTTESVNLAVQMYVLAAEILGPKSAEVPDPKHKSKLKVIDLLNYGNDVMNNAFITYEDTMLTGKCREKETPQRLLPGKTMQLANTTGMMFYFNVPRNETLMGYWDTVADRLYKIRNSLNIEGVKRTLALFAPPIDPAMLVKAKASGVSISEALADASSALPYYRFKVMVEKAKEIVRDIQQMGRDLLSAFEKYDYETLALLRVNHEKTALMLQKTLAEMEVTELERELETTETEEETLQAEQEQQAGFFKKSEKETKYEKALDGIKKVQEGIESVRKAASVAAKIPDLGIGAIMNGLGGPSFDSIAYGGSKIAEMLINKAESKASEFAQKQVGSTISKLLSEQERTEQSWTMQKTAKANQIKVVQKKKLVDQIKIDYINKQVENLEREIELKDEMYEHLSEKYTNKELYKWLKTEIGKIYKILFQLAVKVARKAEKCYHFEIGDTEENPKTAKSFIKGSGCYWDGLYSGLLAGEKLLADLHAMEVAFLENDRNELEITRPVSLWELENRHGNNDLNFPQEPLTDLKDGKDCSFTIPESLFSNDFPDQYFRRIRDVRVEIIAPDYRGHYLNAQLSLTENFLDLKGIGQKIGNRIGTQTMATSTAHQESGKFDFRFSSDKFLPFEGAGAISTWTLKITGFDNTRDDSEETNHALDLSKIEDVIIHLSYTARMGKTQKGGN</sequence>
<reference evidence="5 6" key="1">
    <citation type="submission" date="2018-05" db="EMBL/GenBank/DDBJ databases">
        <title>Animal gut microbial communities from fecal samples from Wisconsin, USA.</title>
        <authorList>
            <person name="Neumann A."/>
        </authorList>
    </citation>
    <scope>NUCLEOTIDE SEQUENCE [LARGE SCALE GENOMIC DNA]</scope>
    <source>
        <strain evidence="5 6">UWS4</strain>
    </source>
</reference>
<evidence type="ECO:0000259" key="2">
    <source>
        <dbReference type="Pfam" id="PF18276"/>
    </source>
</evidence>
<feature type="domain" description="Tc toxin complex TcA C-terminal TcB-binding" evidence="2">
    <location>
        <begin position="2339"/>
        <end position="2638"/>
    </location>
</feature>
<organism evidence="5 6">
    <name type="scientific">Hallerella porci</name>
    <dbReference type="NCBI Taxonomy" id="1945871"/>
    <lineage>
        <taxon>Bacteria</taxon>
        <taxon>Pseudomonadati</taxon>
        <taxon>Fibrobacterota</taxon>
        <taxon>Fibrobacteria</taxon>
        <taxon>Fibrobacterales</taxon>
        <taxon>Fibrobacteraceae</taxon>
        <taxon>Hallerella</taxon>
    </lineage>
</organism>
<dbReference type="Pfam" id="PF18276">
    <property type="entry name" value="TcA_TcB_BD"/>
    <property type="match status" value="1"/>
</dbReference>
<evidence type="ECO:0000259" key="4">
    <source>
        <dbReference type="Pfam" id="PF20220"/>
    </source>
</evidence>
<evidence type="ECO:0000313" key="6">
    <source>
        <dbReference type="Proteomes" id="UP000245523"/>
    </source>
</evidence>
<accession>A0ABX5LHC6</accession>
<evidence type="ECO:0000259" key="3">
    <source>
        <dbReference type="Pfam" id="PF18413"/>
    </source>
</evidence>
<dbReference type="Pfam" id="PF18413">
    <property type="entry name" value="Neuraminidase"/>
    <property type="match status" value="1"/>
</dbReference>
<dbReference type="RefSeq" id="WP_109587880.1">
    <property type="nucleotide sequence ID" value="NZ_QGHD01000046.1"/>
</dbReference>
<evidence type="ECO:0000256" key="1">
    <source>
        <dbReference type="SAM" id="Coils"/>
    </source>
</evidence>
<evidence type="ECO:0000313" key="5">
    <source>
        <dbReference type="EMBL" id="PWK86838.1"/>
    </source>
</evidence>
<gene>
    <name evidence="5" type="ORF">B0H50_1463</name>
</gene>
<proteinExistence type="predicted"/>
<keyword evidence="6" id="KW-1185">Reference proteome</keyword>
<feature type="domain" description="Neuraminidase-like" evidence="3">
    <location>
        <begin position="1391"/>
        <end position="1519"/>
    </location>
</feature>
<dbReference type="InterPro" id="IPR046839">
    <property type="entry name" value="ABC_toxin_N"/>
</dbReference>